<sequence length="740" mass="82687">MSNEKRLCKDSVFRSVYNQSMHSTRAATNSYIASTKDSLDYVQRLGLMSRLHVHSGCVNTVCWNSSGEYLLSGSDDQCVAITNPHSQEVLLKYKTAHRANIFSARFMPQSNGHSIVSCSGDGIVLHTELLAPYVCRQRTDIFINNDNGSGGTGSAASTIPIQPVYEHNENEAKLSFFNCHKSGTTYEVLTIPSQPRSFMSCGEDGTVRLFDLRQISSCHKTCCKDNILIFSPSAVNAMDLSPISNYYVAVGSSDAIVRIYDRRYLSVIDFSDNSVPTTERHTRPIKAYPIPMTTNRQYRITCVRYSPEESELLVSYSSEYLYLFDLRREGADVNELYEKGRTADVTSSSSLPALTAEQVTRRLRLRGDWSDTGPDARPENYPRGRVEIGQVRPQLQANIMSRMTEVISRMLNDPRTRMGLSGQAQELNRENQATLLAAVARETAEAPSTSAHWRRVASRLHRTRSIALTSPQSDDSSAQTIPTPDVVNNASRPPEEDVTIASTEQSEALNVDTSNNSSGIDAHPSIQFRDDEADTLNDELAELDMQTKEMIFDYLRMKFVGHRNARTMIKEANFWGNNYVMSGSDCGHIFIWDRRNGKLVMLLQGDQHVVNCLQPHPELPYLASSGIDYDVKIWAPILEHASFDEPEAQDLMKRNAIMLEQTKDTITVPAAFMIRLLACIHSLRNRERILNPEEINNPSNQTGNPSSDSDRNREVNETGSSTTNSNNDVAPESGNASSQE</sequence>
<accession>W8BQU7</accession>
<dbReference type="Gene3D" id="2.130.10.10">
    <property type="entry name" value="YVTN repeat-like/Quinoprotein amine dehydrogenase"/>
    <property type="match status" value="3"/>
</dbReference>
<name>W8BQU7_CERCA</name>
<reference evidence="5" key="2">
    <citation type="journal article" date="2014" name="BMC Genomics">
        <title>A genomic perspective to assessing quality of mass-reared SIT flies used in Mediterranean fruit fly (Ceratitis capitata) eradication in California.</title>
        <authorList>
            <person name="Calla B."/>
            <person name="Hall B."/>
            <person name="Hou S."/>
            <person name="Geib S.M."/>
        </authorList>
    </citation>
    <scope>NUCLEOTIDE SEQUENCE</scope>
</reference>
<evidence type="ECO:0000313" key="5">
    <source>
        <dbReference type="EMBL" id="JAB99198.1"/>
    </source>
</evidence>
<evidence type="ECO:0000256" key="1">
    <source>
        <dbReference type="ARBA" id="ARBA00022574"/>
    </source>
</evidence>
<feature type="region of interest" description="Disordered" evidence="4">
    <location>
        <begin position="467"/>
        <end position="524"/>
    </location>
</feature>
<evidence type="ECO:0000256" key="4">
    <source>
        <dbReference type="SAM" id="MobiDB-lite"/>
    </source>
</evidence>
<dbReference type="GO" id="GO:0080008">
    <property type="term" value="C:Cul4-RING E3 ubiquitin ligase complex"/>
    <property type="evidence" value="ECO:0007669"/>
    <property type="project" value="TreeGrafter"/>
</dbReference>
<dbReference type="InterPro" id="IPR045151">
    <property type="entry name" value="DCAF8"/>
</dbReference>
<feature type="repeat" description="WD" evidence="3">
    <location>
        <begin position="51"/>
        <end position="92"/>
    </location>
</feature>
<dbReference type="InterPro" id="IPR001680">
    <property type="entry name" value="WD40_rpt"/>
</dbReference>
<dbReference type="EMBL" id="GAMC01007357">
    <property type="protein sequence ID" value="JAB99198.1"/>
    <property type="molecule type" value="mRNA"/>
</dbReference>
<protein>
    <submittedName>
        <fullName evidence="5">DDB1-and CUL4-associated factor 6</fullName>
    </submittedName>
</protein>
<dbReference type="GeneID" id="101448270"/>
<feature type="compositionally biased region" description="Low complexity" evidence="4">
    <location>
        <begin position="718"/>
        <end position="727"/>
    </location>
</feature>
<keyword evidence="1 3" id="KW-0853">WD repeat</keyword>
<organism evidence="5">
    <name type="scientific">Ceratitis capitata</name>
    <name type="common">Mediterranean fruit fly</name>
    <name type="synonym">Tephritis capitata</name>
    <dbReference type="NCBI Taxonomy" id="7213"/>
    <lineage>
        <taxon>Eukaryota</taxon>
        <taxon>Metazoa</taxon>
        <taxon>Ecdysozoa</taxon>
        <taxon>Arthropoda</taxon>
        <taxon>Hexapoda</taxon>
        <taxon>Insecta</taxon>
        <taxon>Pterygota</taxon>
        <taxon>Neoptera</taxon>
        <taxon>Endopterygota</taxon>
        <taxon>Diptera</taxon>
        <taxon>Brachycera</taxon>
        <taxon>Muscomorpha</taxon>
        <taxon>Tephritoidea</taxon>
        <taxon>Tephritidae</taxon>
        <taxon>Ceratitis</taxon>
        <taxon>Ceratitis</taxon>
    </lineage>
</organism>
<dbReference type="InterPro" id="IPR015943">
    <property type="entry name" value="WD40/YVTN_repeat-like_dom_sf"/>
</dbReference>
<reference evidence="5" key="1">
    <citation type="submission" date="2013-07" db="EMBL/GenBank/DDBJ databases">
        <authorList>
            <person name="Geib S."/>
        </authorList>
    </citation>
    <scope>NUCLEOTIDE SEQUENCE</scope>
</reference>
<dbReference type="SUPFAM" id="SSF50978">
    <property type="entry name" value="WD40 repeat-like"/>
    <property type="match status" value="1"/>
</dbReference>
<dbReference type="PANTHER" id="PTHR15574:SF39">
    <property type="entry name" value="DDB1- AND CUL4-ASSOCIATED FACTOR 6"/>
    <property type="match status" value="1"/>
</dbReference>
<dbReference type="GO" id="GO:0045944">
    <property type="term" value="P:positive regulation of transcription by RNA polymerase II"/>
    <property type="evidence" value="ECO:0007669"/>
    <property type="project" value="TreeGrafter"/>
</dbReference>
<dbReference type="AlphaFoldDB" id="W8BQU7"/>
<dbReference type="PROSITE" id="PS50082">
    <property type="entry name" value="WD_REPEATS_2"/>
    <property type="match status" value="2"/>
</dbReference>
<dbReference type="PANTHER" id="PTHR15574">
    <property type="entry name" value="WD REPEAT DOMAIN-CONTAINING FAMILY"/>
    <property type="match status" value="1"/>
</dbReference>
<feature type="region of interest" description="Disordered" evidence="4">
    <location>
        <begin position="691"/>
        <end position="740"/>
    </location>
</feature>
<evidence type="ECO:0000256" key="3">
    <source>
        <dbReference type="PROSITE-ProRule" id="PRU00221"/>
    </source>
</evidence>
<proteinExistence type="evidence at transcript level"/>
<dbReference type="OrthoDB" id="4869960at2759"/>
<dbReference type="EMBL" id="GAMC01007360">
    <property type="protein sequence ID" value="JAB99195.1"/>
    <property type="molecule type" value="mRNA"/>
</dbReference>
<feature type="compositionally biased region" description="Polar residues" evidence="4">
    <location>
        <begin position="467"/>
        <end position="491"/>
    </location>
</feature>
<dbReference type="Pfam" id="PF00400">
    <property type="entry name" value="WD40"/>
    <property type="match status" value="3"/>
</dbReference>
<dbReference type="InterPro" id="IPR036322">
    <property type="entry name" value="WD40_repeat_dom_sf"/>
</dbReference>
<dbReference type="SMART" id="SM00320">
    <property type="entry name" value="WD40"/>
    <property type="match status" value="7"/>
</dbReference>
<gene>
    <name evidence="5" type="primary">DCAF6</name>
</gene>
<feature type="compositionally biased region" description="Polar residues" evidence="4">
    <location>
        <begin position="500"/>
        <end position="519"/>
    </location>
</feature>
<evidence type="ECO:0000256" key="2">
    <source>
        <dbReference type="ARBA" id="ARBA00022737"/>
    </source>
</evidence>
<feature type="repeat" description="WD" evidence="3">
    <location>
        <begin position="603"/>
        <end position="634"/>
    </location>
</feature>
<dbReference type="GO" id="GO:0005737">
    <property type="term" value="C:cytoplasm"/>
    <property type="evidence" value="ECO:0007669"/>
    <property type="project" value="TreeGrafter"/>
</dbReference>
<feature type="compositionally biased region" description="Polar residues" evidence="4">
    <location>
        <begin position="694"/>
        <end position="707"/>
    </location>
</feature>
<dbReference type="EMBL" id="GAMC01007354">
    <property type="protein sequence ID" value="JAB99201.1"/>
    <property type="molecule type" value="mRNA"/>
</dbReference>
<keyword evidence="2" id="KW-0677">Repeat</keyword>
<dbReference type="KEGG" id="ccat:101448270"/>